<dbReference type="InterPro" id="IPR029055">
    <property type="entry name" value="Ntn_hydrolases_N"/>
</dbReference>
<reference evidence="5" key="1">
    <citation type="submission" date="2011-05" db="EMBL/GenBank/DDBJ databases">
        <authorList>
            <person name="Richards S.R."/>
            <person name="Qu J."/>
            <person name="Jiang H."/>
            <person name="Jhangiani S.N."/>
            <person name="Agravi P."/>
            <person name="Goodspeed R."/>
            <person name="Gross S."/>
            <person name="Mandapat C."/>
            <person name="Jackson L."/>
            <person name="Mathew T."/>
            <person name="Pu L."/>
            <person name="Thornton R."/>
            <person name="Saada N."/>
            <person name="Wilczek-Boney K.B."/>
            <person name="Lee S."/>
            <person name="Kovar C."/>
            <person name="Wu Y."/>
            <person name="Scherer S.E."/>
            <person name="Worley K.C."/>
            <person name="Muzny D.M."/>
            <person name="Gibbs R."/>
        </authorList>
    </citation>
    <scope>NUCLEOTIDE SEQUENCE</scope>
    <source>
        <strain evidence="5">Brora</strain>
    </source>
</reference>
<keyword evidence="3" id="KW-1133">Transmembrane helix</keyword>
<dbReference type="EnsemblMetazoa" id="SMAR011892-RA">
    <property type="protein sequence ID" value="SMAR011892-PA"/>
    <property type="gene ID" value="SMAR011892"/>
</dbReference>
<feature type="active site" description="Nucleophile" evidence="1">
    <location>
        <position position="441"/>
    </location>
</feature>
<dbReference type="InterPro" id="IPR043138">
    <property type="entry name" value="GGT_lsub"/>
</dbReference>
<dbReference type="Pfam" id="PF01019">
    <property type="entry name" value="G_glu_transpept"/>
    <property type="match status" value="1"/>
</dbReference>
<proteinExistence type="predicted"/>
<dbReference type="GO" id="GO:0006751">
    <property type="term" value="P:glutathione catabolic process"/>
    <property type="evidence" value="ECO:0007669"/>
    <property type="project" value="InterPro"/>
</dbReference>
<dbReference type="AlphaFoldDB" id="T1JDL0"/>
<keyword evidence="3" id="KW-0812">Transmembrane</keyword>
<reference evidence="4" key="2">
    <citation type="submission" date="2015-02" db="UniProtKB">
        <authorList>
            <consortium name="EnsemblMetazoa"/>
        </authorList>
    </citation>
    <scope>IDENTIFICATION</scope>
</reference>
<dbReference type="Gene3D" id="3.60.20.40">
    <property type="match status" value="1"/>
</dbReference>
<dbReference type="eggNOG" id="KOG2410">
    <property type="taxonomic scope" value="Eukaryota"/>
</dbReference>
<dbReference type="FunFam" id="1.10.246.130:FF:000001">
    <property type="entry name" value="Gamma-glutamyltransferase 5 isoform 1"/>
    <property type="match status" value="1"/>
</dbReference>
<evidence type="ECO:0000313" key="4">
    <source>
        <dbReference type="EnsemblMetazoa" id="SMAR011892-PA"/>
    </source>
</evidence>
<dbReference type="Proteomes" id="UP000014500">
    <property type="component" value="Unassembled WGS sequence"/>
</dbReference>
<dbReference type="GO" id="GO:0005886">
    <property type="term" value="C:plasma membrane"/>
    <property type="evidence" value="ECO:0007669"/>
    <property type="project" value="TreeGrafter"/>
</dbReference>
<organism evidence="4 5">
    <name type="scientific">Strigamia maritima</name>
    <name type="common">European centipede</name>
    <name type="synonym">Geophilus maritimus</name>
    <dbReference type="NCBI Taxonomy" id="126957"/>
    <lineage>
        <taxon>Eukaryota</taxon>
        <taxon>Metazoa</taxon>
        <taxon>Ecdysozoa</taxon>
        <taxon>Arthropoda</taxon>
        <taxon>Myriapoda</taxon>
        <taxon>Chilopoda</taxon>
        <taxon>Pleurostigmophora</taxon>
        <taxon>Geophilomorpha</taxon>
        <taxon>Linotaeniidae</taxon>
        <taxon>Strigamia</taxon>
    </lineage>
</organism>
<dbReference type="PANTHER" id="PTHR11686:SF9">
    <property type="entry name" value="RE13973P"/>
    <property type="match status" value="1"/>
</dbReference>
<protein>
    <recommendedName>
        <fullName evidence="6">Gamma-glutamyltransferase</fullName>
    </recommendedName>
</protein>
<dbReference type="InterPro" id="IPR043137">
    <property type="entry name" value="GGT_ssub_C"/>
</dbReference>
<evidence type="ECO:0000313" key="5">
    <source>
        <dbReference type="Proteomes" id="UP000014500"/>
    </source>
</evidence>
<evidence type="ECO:0000256" key="1">
    <source>
        <dbReference type="PIRSR" id="PIRSR600101-1"/>
    </source>
</evidence>
<dbReference type="PANTHER" id="PTHR11686">
    <property type="entry name" value="GAMMA GLUTAMYL TRANSPEPTIDASE"/>
    <property type="match status" value="1"/>
</dbReference>
<dbReference type="PhylomeDB" id="T1JDL0"/>
<feature type="binding site" evidence="2">
    <location>
        <position position="483"/>
    </location>
    <ligand>
        <name>L-glutamate</name>
        <dbReference type="ChEBI" id="CHEBI:29985"/>
    </ligand>
</feature>
<dbReference type="PRINTS" id="PR01210">
    <property type="entry name" value="GGTRANSPTASE"/>
</dbReference>
<dbReference type="GO" id="GO:0036374">
    <property type="term" value="F:glutathione hydrolase activity"/>
    <property type="evidence" value="ECO:0007669"/>
    <property type="project" value="InterPro"/>
</dbReference>
<feature type="transmembrane region" description="Helical" evidence="3">
    <location>
        <begin position="51"/>
        <end position="73"/>
    </location>
</feature>
<dbReference type="InterPro" id="IPR000101">
    <property type="entry name" value="GGT_peptidase"/>
</dbReference>
<keyword evidence="5" id="KW-1185">Reference proteome</keyword>
<keyword evidence="3" id="KW-0472">Membrane</keyword>
<feature type="binding site" evidence="2">
    <location>
        <position position="525"/>
    </location>
    <ligand>
        <name>L-glutamate</name>
        <dbReference type="ChEBI" id="CHEBI:29985"/>
    </ligand>
</feature>
<dbReference type="STRING" id="126957.T1JDL0"/>
<feature type="binding site" evidence="2">
    <location>
        <begin position="502"/>
        <end position="503"/>
    </location>
    <ligand>
        <name>L-glutamate</name>
        <dbReference type="ChEBI" id="CHEBI:29985"/>
    </ligand>
</feature>
<name>T1JDL0_STRMM</name>
<feature type="binding site" evidence="2">
    <location>
        <position position="171"/>
    </location>
    <ligand>
        <name>L-glutamate</name>
        <dbReference type="ChEBI" id="CHEBI:29985"/>
    </ligand>
</feature>
<evidence type="ECO:0008006" key="6">
    <source>
        <dbReference type="Google" id="ProtNLM"/>
    </source>
</evidence>
<evidence type="ECO:0000256" key="3">
    <source>
        <dbReference type="SAM" id="Phobius"/>
    </source>
</evidence>
<accession>T1JDL0</accession>
<dbReference type="Gene3D" id="1.10.246.130">
    <property type="match status" value="1"/>
</dbReference>
<evidence type="ECO:0000256" key="2">
    <source>
        <dbReference type="PIRSR" id="PIRSR600101-2"/>
    </source>
</evidence>
<sequence length="620" mass="68208">MTVGMSDKIHLIATPNSKETNSKLYGTFDSHHLIEKQTEQQPWCLCSRRDVWALSIISLFIIISITTTLAIGIPSIQQKRLFQLNKTKQSASTNAEIKNSTYHKAAIASDDPRCSAIGNKIMKQNGSAVDAAISTLLCLEVVNPHHSGIGGGFFMTLYDSISKESVVMDAREFAPKNIPPNVSLPLSGGLAVAVPTTLDGFWKIHQRFGRLKWAKLFEPTIELCTNGYEISAMLEEAIRKDKNNILKESSMHELFVNNITGNFLKKNDILKRPVHARTLRIIANEGIASFYNGSLGKSLVSEIQEKGGVLTMEDLASTKSNFKIPLKASLAIPGLSLLTVPPPSSGTILIFMLNLLGQFNTSQDDVITLYQRLVETFKFGFAQRTLLGDETFVDTKQAVANQTSLDFAKITSQRIVDNATFSPDYYLPTTAEKMPSQDHGTSHVSVVDPNGMAVAITCTINNRFGAKFRSRSLDIVLNDEMNDFSEADSIRNSIMPGKKPLSSMVPSIILDQNNDIVLVIGGSGGTGILTSVLTVAWNYLYRMKSLLESVLTPRLHHELIPNILQAEKTFPQLVLSSLKSFGHNFTYTEKNKHVNAIAKSVNSIWIVVSEPRIESGVAGF</sequence>
<dbReference type="EMBL" id="JH432107">
    <property type="status" value="NOT_ANNOTATED_CDS"/>
    <property type="molecule type" value="Genomic_DNA"/>
</dbReference>
<feature type="binding site" evidence="2">
    <location>
        <begin position="459"/>
        <end position="461"/>
    </location>
    <ligand>
        <name>L-glutamate</name>
        <dbReference type="ChEBI" id="CHEBI:29985"/>
    </ligand>
</feature>
<dbReference type="HOGENOM" id="CLU_014813_4_1_1"/>
<dbReference type="SUPFAM" id="SSF56235">
    <property type="entry name" value="N-terminal nucleophile aminohydrolases (Ntn hydrolases)"/>
    <property type="match status" value="1"/>
</dbReference>